<feature type="region of interest" description="Disordered" evidence="9">
    <location>
        <begin position="1"/>
        <end position="124"/>
    </location>
</feature>
<dbReference type="InterPro" id="IPR001752">
    <property type="entry name" value="Kinesin_motor_dom"/>
</dbReference>
<dbReference type="PANTHER" id="PTHR47972">
    <property type="entry name" value="KINESIN-LIKE PROTEIN KLP-3"/>
    <property type="match status" value="1"/>
</dbReference>
<dbReference type="Pfam" id="PF00225">
    <property type="entry name" value="Kinesin"/>
    <property type="match status" value="1"/>
</dbReference>
<dbReference type="InterPro" id="IPR027640">
    <property type="entry name" value="Kinesin-like_fam"/>
</dbReference>
<proteinExistence type="inferred from homology"/>
<keyword evidence="8" id="KW-0175">Coiled coil</keyword>
<evidence type="ECO:0000313" key="12">
    <source>
        <dbReference type="Proteomes" id="UP001362999"/>
    </source>
</evidence>
<dbReference type="Proteomes" id="UP001362999">
    <property type="component" value="Unassembled WGS sequence"/>
</dbReference>
<dbReference type="Gene3D" id="3.40.850.10">
    <property type="entry name" value="Kinesin motor domain"/>
    <property type="match status" value="1"/>
</dbReference>
<dbReference type="GO" id="GO:0005874">
    <property type="term" value="C:microtubule"/>
    <property type="evidence" value="ECO:0007669"/>
    <property type="project" value="UniProtKB-KW"/>
</dbReference>
<dbReference type="CDD" id="cd01366">
    <property type="entry name" value="KISc_C_terminal"/>
    <property type="match status" value="1"/>
</dbReference>
<dbReference type="SMART" id="SM00129">
    <property type="entry name" value="KISc"/>
    <property type="match status" value="1"/>
</dbReference>
<sequence length="774" mass="82565">MSRLPRPHSSPDPKPFPPTLKRKAPEEDDIEQQPSKKPTSGFRPARPLQASRNGTNSSSSTAAPPTTALKGPSKPVMPRTLTRPNPPAAARPTARGASAAAIRKPSSGIGAGLPSRVPSSSLIGKRSTSASASASAAAPDVITNLHKRLTTLETARSQDTERLATLLESHPAAASSSSSSAAATIDVQAELFAVQAQLAGTTTQLNSISAQLVAAQTELATTRASEGEARREILALKAEVLAGKTAVAAAHDETGELRRAMARAEEDAEIRGRRTERMLREVKDELEEREAQVVKLKGEVGGLRRELAETVSAEVGLQERHRALEGRAERLAGEVKELHGEREEWEEERRALREEAVRGEEERRKLHGMVMELKGNIRVFCRVRPVLPSEATESVVDAAGDTPAVAAQIAYPDSGMPYPSGQKEIVLSSMGQEREWDAGMGNKPRKEVWGFGFDRVFAPSSTQADLFAEISQLAQSCTDGYNVCIFAYGQTGSGKSWTMEGGDTEETKGMIPRAVEQVFRVAEDLKDKGWTYTMEGQFLEIYNETITDLLSPTPSPGDPPRKHEIHHHPTTHLTTVSDALSPAVTSPAQVMALLAQAQGRRRVAATVMNERSSRSHSVFTLRIRGVHSGGEQARVGTLNLVDLAGSERLGALGHHMGSGSGSGAGLGASTMGGGGERGERLKETQSINRSLSALGDVVAALGSGPGAHVPYRNSKLTYLLQNSLSGNSKTLMVLNLSPLAAHLNESLTSLRFATKVNNTTIGTAKKVQVQGGKS</sequence>
<dbReference type="PRINTS" id="PR00380">
    <property type="entry name" value="KINESINHEAVY"/>
</dbReference>
<dbReference type="Gene3D" id="1.10.287.1490">
    <property type="match status" value="1"/>
</dbReference>
<comment type="caution">
    <text evidence="11">The sequence shown here is derived from an EMBL/GenBank/DDBJ whole genome shotgun (WGS) entry which is preliminary data.</text>
</comment>
<evidence type="ECO:0000256" key="6">
    <source>
        <dbReference type="PROSITE-ProRule" id="PRU00283"/>
    </source>
</evidence>
<evidence type="ECO:0000256" key="9">
    <source>
        <dbReference type="SAM" id="MobiDB-lite"/>
    </source>
</evidence>
<feature type="compositionally biased region" description="Low complexity" evidence="9">
    <location>
        <begin position="90"/>
        <end position="103"/>
    </location>
</feature>
<evidence type="ECO:0000256" key="1">
    <source>
        <dbReference type="ARBA" id="ARBA00010899"/>
    </source>
</evidence>
<dbReference type="InterPro" id="IPR036961">
    <property type="entry name" value="Kinesin_motor_dom_sf"/>
</dbReference>
<evidence type="ECO:0000256" key="8">
    <source>
        <dbReference type="SAM" id="Coils"/>
    </source>
</evidence>
<name>A0AAV9ZLU9_9AGAR</name>
<feature type="binding site" evidence="6">
    <location>
        <begin position="489"/>
        <end position="496"/>
    </location>
    <ligand>
        <name>ATP</name>
        <dbReference type="ChEBI" id="CHEBI:30616"/>
    </ligand>
</feature>
<dbReference type="PROSITE" id="PS00411">
    <property type="entry name" value="KINESIN_MOTOR_1"/>
    <property type="match status" value="1"/>
</dbReference>
<evidence type="ECO:0000313" key="11">
    <source>
        <dbReference type="EMBL" id="KAK6985005.1"/>
    </source>
</evidence>
<evidence type="ECO:0000259" key="10">
    <source>
        <dbReference type="PROSITE" id="PS50067"/>
    </source>
</evidence>
<dbReference type="GO" id="GO:0003777">
    <property type="term" value="F:microtubule motor activity"/>
    <property type="evidence" value="ECO:0007669"/>
    <property type="project" value="InterPro"/>
</dbReference>
<gene>
    <name evidence="11" type="ORF">R3P38DRAFT_3451159</name>
</gene>
<dbReference type="InterPro" id="IPR027417">
    <property type="entry name" value="P-loop_NTPase"/>
</dbReference>
<keyword evidence="3 6" id="KW-0547">Nucleotide-binding</keyword>
<dbReference type="InterPro" id="IPR019821">
    <property type="entry name" value="Kinesin_motor_CS"/>
</dbReference>
<dbReference type="PANTHER" id="PTHR47972:SF45">
    <property type="entry name" value="PROTEIN CLARET SEGREGATIONAL"/>
    <property type="match status" value="1"/>
</dbReference>
<evidence type="ECO:0000256" key="3">
    <source>
        <dbReference type="ARBA" id="ARBA00022741"/>
    </source>
</evidence>
<feature type="coiled-coil region" evidence="8">
    <location>
        <begin position="247"/>
        <end position="362"/>
    </location>
</feature>
<feature type="region of interest" description="Disordered" evidence="9">
    <location>
        <begin position="657"/>
        <end position="678"/>
    </location>
</feature>
<dbReference type="GO" id="GO:0007018">
    <property type="term" value="P:microtubule-based movement"/>
    <property type="evidence" value="ECO:0007669"/>
    <property type="project" value="InterPro"/>
</dbReference>
<protein>
    <recommendedName>
        <fullName evidence="7">Kinesin-like protein</fullName>
    </recommendedName>
</protein>
<evidence type="ECO:0000256" key="4">
    <source>
        <dbReference type="ARBA" id="ARBA00022840"/>
    </source>
</evidence>
<feature type="compositionally biased region" description="Gly residues" evidence="9">
    <location>
        <begin position="657"/>
        <end position="675"/>
    </location>
</feature>
<dbReference type="GO" id="GO:0008017">
    <property type="term" value="F:microtubule binding"/>
    <property type="evidence" value="ECO:0007669"/>
    <property type="project" value="InterPro"/>
</dbReference>
<keyword evidence="12" id="KW-1185">Reference proteome</keyword>
<dbReference type="GO" id="GO:0005524">
    <property type="term" value="F:ATP binding"/>
    <property type="evidence" value="ECO:0007669"/>
    <property type="project" value="UniProtKB-UniRule"/>
</dbReference>
<evidence type="ECO:0000256" key="7">
    <source>
        <dbReference type="RuleBase" id="RU000394"/>
    </source>
</evidence>
<keyword evidence="5 6" id="KW-0505">Motor protein</keyword>
<keyword evidence="4 6" id="KW-0067">ATP-binding</keyword>
<evidence type="ECO:0000256" key="2">
    <source>
        <dbReference type="ARBA" id="ARBA00022701"/>
    </source>
</evidence>
<evidence type="ECO:0000256" key="5">
    <source>
        <dbReference type="ARBA" id="ARBA00023175"/>
    </source>
</evidence>
<comment type="similarity">
    <text evidence="1">Belongs to the TRAFAC class myosin-kinesin ATPase superfamily. Kinesin family. KIN-14 subfamily.</text>
</comment>
<dbReference type="AlphaFoldDB" id="A0AAV9ZLU9"/>
<accession>A0AAV9ZLU9</accession>
<dbReference type="PROSITE" id="PS50067">
    <property type="entry name" value="KINESIN_MOTOR_2"/>
    <property type="match status" value="1"/>
</dbReference>
<reference evidence="11 12" key="1">
    <citation type="journal article" date="2024" name="J Genomics">
        <title>Draft genome sequencing and assembly of Favolaschia claudopus CIRM-BRFM 2984 isolated from oak limbs.</title>
        <authorList>
            <person name="Navarro D."/>
            <person name="Drula E."/>
            <person name="Chaduli D."/>
            <person name="Cazenave R."/>
            <person name="Ahrendt S."/>
            <person name="Wang J."/>
            <person name="Lipzen A."/>
            <person name="Daum C."/>
            <person name="Barry K."/>
            <person name="Grigoriev I.V."/>
            <person name="Favel A."/>
            <person name="Rosso M.N."/>
            <person name="Martin F."/>
        </authorList>
    </citation>
    <scope>NUCLEOTIDE SEQUENCE [LARGE SCALE GENOMIC DNA]</scope>
    <source>
        <strain evidence="11 12">CIRM-BRFM 2984</strain>
    </source>
</reference>
<dbReference type="EMBL" id="JAWWNJ010000133">
    <property type="protein sequence ID" value="KAK6985005.1"/>
    <property type="molecule type" value="Genomic_DNA"/>
</dbReference>
<feature type="domain" description="Kinesin motor" evidence="10">
    <location>
        <begin position="376"/>
        <end position="759"/>
    </location>
</feature>
<feature type="compositionally biased region" description="Pro residues" evidence="9">
    <location>
        <begin position="8"/>
        <end position="18"/>
    </location>
</feature>
<keyword evidence="2 7" id="KW-0493">Microtubule</keyword>
<organism evidence="11 12">
    <name type="scientific">Favolaschia claudopus</name>
    <dbReference type="NCBI Taxonomy" id="2862362"/>
    <lineage>
        <taxon>Eukaryota</taxon>
        <taxon>Fungi</taxon>
        <taxon>Dikarya</taxon>
        <taxon>Basidiomycota</taxon>
        <taxon>Agaricomycotina</taxon>
        <taxon>Agaricomycetes</taxon>
        <taxon>Agaricomycetidae</taxon>
        <taxon>Agaricales</taxon>
        <taxon>Marasmiineae</taxon>
        <taxon>Mycenaceae</taxon>
        <taxon>Favolaschia</taxon>
    </lineage>
</organism>
<feature type="compositionally biased region" description="Low complexity" evidence="9">
    <location>
        <begin position="57"/>
        <end position="68"/>
    </location>
</feature>
<dbReference type="SUPFAM" id="SSF52540">
    <property type="entry name" value="P-loop containing nucleoside triphosphate hydrolases"/>
    <property type="match status" value="1"/>
</dbReference>